<dbReference type="EMBL" id="HBHP01015728">
    <property type="protein sequence ID" value="CAD9763648.1"/>
    <property type="molecule type" value="Transcribed_RNA"/>
</dbReference>
<name>A0A7S2TPM8_9EUKA</name>
<dbReference type="AlphaFoldDB" id="A0A7S2TPM8"/>
<proteinExistence type="predicted"/>
<evidence type="ECO:0000313" key="1">
    <source>
        <dbReference type="EMBL" id="CAD9763646.1"/>
    </source>
</evidence>
<dbReference type="EMBL" id="HBHP01015727">
    <property type="protein sequence ID" value="CAD9763646.1"/>
    <property type="molecule type" value="Transcribed_RNA"/>
</dbReference>
<gene>
    <name evidence="1" type="ORF">LSP00402_LOCUS9763</name>
    <name evidence="2" type="ORF">LSP00402_LOCUS9764</name>
</gene>
<accession>A0A7S2TPM8</accession>
<evidence type="ECO:0000313" key="2">
    <source>
        <dbReference type="EMBL" id="CAD9763648.1"/>
    </source>
</evidence>
<reference evidence="2" key="1">
    <citation type="submission" date="2021-01" db="EMBL/GenBank/DDBJ databases">
        <authorList>
            <person name="Corre E."/>
            <person name="Pelletier E."/>
            <person name="Niang G."/>
            <person name="Scheremetjew M."/>
            <person name="Finn R."/>
            <person name="Kale V."/>
            <person name="Holt S."/>
            <person name="Cochrane G."/>
            <person name="Meng A."/>
            <person name="Brown T."/>
            <person name="Cohen L."/>
        </authorList>
    </citation>
    <scope>NUCLEOTIDE SEQUENCE</scope>
    <source>
        <strain evidence="2">CCMP622</strain>
    </source>
</reference>
<protein>
    <submittedName>
        <fullName evidence="2">Uncharacterized protein</fullName>
    </submittedName>
</protein>
<sequence>MNQPQAPMNATKKHVWPASFSVEWTFQFVRDDDDAPDASGAYTPTTPFNVTTWRTVYDARRGGPDRQMTEIYDNYCIPVFGDPSSPMGSRNDFACQFLNVNQAAYVLSWKSGDPSRKTPPPPGIPACCIIGEPFHPPPRNFSHRMPVNWNARVEGGLSVDWSAVYDKDAGIFAYGFEDESSVPHAFYMKGVPWLASWMYQRFAHFQAGVEPPASFWDLLQSCAGATACPGVVAVNDDSRACMHVCMRT</sequence>
<organism evidence="2">
    <name type="scientific">Lotharella oceanica</name>
    <dbReference type="NCBI Taxonomy" id="641309"/>
    <lineage>
        <taxon>Eukaryota</taxon>
        <taxon>Sar</taxon>
        <taxon>Rhizaria</taxon>
        <taxon>Cercozoa</taxon>
        <taxon>Chlorarachniophyceae</taxon>
        <taxon>Lotharella</taxon>
    </lineage>
</organism>